<dbReference type="InterPro" id="IPR051782">
    <property type="entry name" value="ABC_Transporter_VariousFunc"/>
</dbReference>
<dbReference type="Gene3D" id="3.40.50.300">
    <property type="entry name" value="P-loop containing nucleotide triphosphate hydrolases"/>
    <property type="match status" value="1"/>
</dbReference>
<dbReference type="GO" id="GO:0016887">
    <property type="term" value="F:ATP hydrolysis activity"/>
    <property type="evidence" value="ECO:0007669"/>
    <property type="project" value="InterPro"/>
</dbReference>
<dbReference type="InterPro" id="IPR003593">
    <property type="entry name" value="AAA+_ATPase"/>
</dbReference>
<keyword evidence="2" id="KW-0547">Nucleotide-binding</keyword>
<keyword evidence="6" id="KW-1185">Reference proteome</keyword>
<keyword evidence="1" id="KW-0813">Transport</keyword>
<gene>
    <name evidence="5" type="ORF">KGA66_07775</name>
</gene>
<dbReference type="RefSeq" id="WP_211466141.1">
    <property type="nucleotide sequence ID" value="NZ_JAGSXH010000017.1"/>
</dbReference>
<evidence type="ECO:0000256" key="3">
    <source>
        <dbReference type="ARBA" id="ARBA00022840"/>
    </source>
</evidence>
<name>A0A8J7WML6_9ACTN</name>
<dbReference type="EMBL" id="JAGSXH010000017">
    <property type="protein sequence ID" value="MBS2962937.1"/>
    <property type="molecule type" value="Genomic_DNA"/>
</dbReference>
<dbReference type="Pfam" id="PF00005">
    <property type="entry name" value="ABC_tran"/>
    <property type="match status" value="1"/>
</dbReference>
<evidence type="ECO:0000313" key="6">
    <source>
        <dbReference type="Proteomes" id="UP000677913"/>
    </source>
</evidence>
<dbReference type="InterPro" id="IPR027417">
    <property type="entry name" value="P-loop_NTPase"/>
</dbReference>
<dbReference type="PANTHER" id="PTHR42939:SF1">
    <property type="entry name" value="ABC TRANSPORTER ATP-BINDING PROTEIN ALBC-RELATED"/>
    <property type="match status" value="1"/>
</dbReference>
<dbReference type="Proteomes" id="UP000677913">
    <property type="component" value="Unassembled WGS sequence"/>
</dbReference>
<proteinExistence type="predicted"/>
<keyword evidence="3 5" id="KW-0067">ATP-binding</keyword>
<evidence type="ECO:0000256" key="2">
    <source>
        <dbReference type="ARBA" id="ARBA00022741"/>
    </source>
</evidence>
<feature type="domain" description="ABC transporter" evidence="4">
    <location>
        <begin position="5"/>
        <end position="229"/>
    </location>
</feature>
<dbReference type="PANTHER" id="PTHR42939">
    <property type="entry name" value="ABC TRANSPORTER ATP-BINDING PROTEIN ALBC-RELATED"/>
    <property type="match status" value="1"/>
</dbReference>
<protein>
    <submittedName>
        <fullName evidence="5">ABC transporter ATP-binding protein</fullName>
    </submittedName>
</protein>
<dbReference type="InterPro" id="IPR003439">
    <property type="entry name" value="ABC_transporter-like_ATP-bd"/>
</dbReference>
<dbReference type="SUPFAM" id="SSF52540">
    <property type="entry name" value="P-loop containing nucleoside triphosphate hydrolases"/>
    <property type="match status" value="1"/>
</dbReference>
<reference evidence="5" key="1">
    <citation type="submission" date="2021-04" db="EMBL/GenBank/DDBJ databases">
        <title>Genome based classification of Actinospica acidithermotolerans sp. nov., an actinobacterium isolated from an Indonesian hot spring.</title>
        <authorList>
            <person name="Kusuma A.B."/>
            <person name="Putra K.E."/>
            <person name="Nafisah S."/>
            <person name="Loh J."/>
            <person name="Nouioui I."/>
            <person name="Goodfellow M."/>
        </authorList>
    </citation>
    <scope>NUCLEOTIDE SEQUENCE</scope>
    <source>
        <strain evidence="5">DSM 45618</strain>
    </source>
</reference>
<evidence type="ECO:0000256" key="1">
    <source>
        <dbReference type="ARBA" id="ARBA00022448"/>
    </source>
</evidence>
<dbReference type="AlphaFoldDB" id="A0A8J7WML6"/>
<accession>A0A8J7WML6</accession>
<dbReference type="PROSITE" id="PS50893">
    <property type="entry name" value="ABC_TRANSPORTER_2"/>
    <property type="match status" value="1"/>
</dbReference>
<evidence type="ECO:0000259" key="4">
    <source>
        <dbReference type="PROSITE" id="PS50893"/>
    </source>
</evidence>
<dbReference type="GO" id="GO:0005524">
    <property type="term" value="F:ATP binding"/>
    <property type="evidence" value="ECO:0007669"/>
    <property type="project" value="UniProtKB-KW"/>
</dbReference>
<sequence>MTPAISVTDLTRRYRDHTALDGIDIAIGGGTITGLLGRNGAGKTTLLRILAGHEFPSSGSVRVLGAPPAENEDVLRRLAFVREDQVYPDIKVGQALRAASWFHPNWDFELASALLDDFGLRADKAVKKLSRGQRSALGITIAMAARAEVTLFDEPYAGLDAVARQVFYDRLLADFARFPRTVVLSTHLIDEAAALLESVIVIDRGRLVLNAATDVLRGLATRVSGPCLAVDSLAEGRPVWERRRLGSQASIVMVGPLSAHDRERARSCGLDLTPLSLQQIVVRAAAGVLAPVPIRVPETGFEAGFETDRTGA</sequence>
<organism evidence="5 6">
    <name type="scientific">Actinocrinis puniceicyclus</name>
    <dbReference type="NCBI Taxonomy" id="977794"/>
    <lineage>
        <taxon>Bacteria</taxon>
        <taxon>Bacillati</taxon>
        <taxon>Actinomycetota</taxon>
        <taxon>Actinomycetes</taxon>
        <taxon>Catenulisporales</taxon>
        <taxon>Actinospicaceae</taxon>
        <taxon>Actinocrinis</taxon>
    </lineage>
</organism>
<comment type="caution">
    <text evidence="5">The sequence shown here is derived from an EMBL/GenBank/DDBJ whole genome shotgun (WGS) entry which is preliminary data.</text>
</comment>
<dbReference type="SMART" id="SM00382">
    <property type="entry name" value="AAA"/>
    <property type="match status" value="1"/>
</dbReference>
<evidence type="ECO:0000313" key="5">
    <source>
        <dbReference type="EMBL" id="MBS2962937.1"/>
    </source>
</evidence>
<dbReference type="CDD" id="cd03230">
    <property type="entry name" value="ABC_DR_subfamily_A"/>
    <property type="match status" value="1"/>
</dbReference>